<gene>
    <name evidence="6" type="ordered locus">Bcep18194_B0257</name>
</gene>
<keyword evidence="4" id="KW-0804">Transcription</keyword>
<dbReference type="Pfam" id="PF03466">
    <property type="entry name" value="LysR_substrate"/>
    <property type="match status" value="1"/>
</dbReference>
<dbReference type="Gene3D" id="1.10.10.10">
    <property type="entry name" value="Winged helix-like DNA-binding domain superfamily/Winged helix DNA-binding domain"/>
    <property type="match status" value="1"/>
</dbReference>
<proteinExistence type="inferred from homology"/>
<keyword evidence="2" id="KW-0805">Transcription regulation</keyword>
<dbReference type="PRINTS" id="PR00039">
    <property type="entry name" value="HTHLYSR"/>
</dbReference>
<dbReference type="GO" id="GO:0003700">
    <property type="term" value="F:DNA-binding transcription factor activity"/>
    <property type="evidence" value="ECO:0007669"/>
    <property type="project" value="InterPro"/>
</dbReference>
<evidence type="ECO:0000256" key="3">
    <source>
        <dbReference type="ARBA" id="ARBA00023125"/>
    </source>
</evidence>
<dbReference type="PANTHER" id="PTHR30118:SF15">
    <property type="entry name" value="TRANSCRIPTIONAL REGULATORY PROTEIN"/>
    <property type="match status" value="1"/>
</dbReference>
<dbReference type="InterPro" id="IPR050389">
    <property type="entry name" value="LysR-type_TF"/>
</dbReference>
<dbReference type="PROSITE" id="PS50931">
    <property type="entry name" value="HTH_LYSR"/>
    <property type="match status" value="1"/>
</dbReference>
<dbReference type="PANTHER" id="PTHR30118">
    <property type="entry name" value="HTH-TYPE TRANSCRIPTIONAL REGULATOR LEUO-RELATED"/>
    <property type="match status" value="1"/>
</dbReference>
<name>Q39AY8_BURL3</name>
<dbReference type="Pfam" id="PF00126">
    <property type="entry name" value="HTH_1"/>
    <property type="match status" value="1"/>
</dbReference>
<reference evidence="6" key="1">
    <citation type="submission" date="2005-10" db="EMBL/GenBank/DDBJ databases">
        <title>Complete sequence of chromosome 2 of Burkholderia sp. 383.</title>
        <authorList>
            <consortium name="US DOE Joint Genome Institute"/>
            <person name="Copeland A."/>
            <person name="Lucas S."/>
            <person name="Lapidus A."/>
            <person name="Barry K."/>
            <person name="Detter J.C."/>
            <person name="Glavina T."/>
            <person name="Hammon N."/>
            <person name="Israni S."/>
            <person name="Pitluck S."/>
            <person name="Chain P."/>
            <person name="Malfatti S."/>
            <person name="Shin M."/>
            <person name="Vergez L."/>
            <person name="Schmutz J."/>
            <person name="Larimer F."/>
            <person name="Land M."/>
            <person name="Kyrpides N."/>
            <person name="Lykidis A."/>
            <person name="Richardson P."/>
        </authorList>
    </citation>
    <scope>NUCLEOTIDE SEQUENCE [LARGE SCALE GENOMIC DNA]</scope>
    <source>
        <strain evidence="6">383</strain>
    </source>
</reference>
<organism evidence="6 7">
    <name type="scientific">Burkholderia lata (strain ATCC 17760 / DSM 23089 / LMG 22485 / NCIMB 9086 / R18194 / 383)</name>
    <dbReference type="NCBI Taxonomy" id="482957"/>
    <lineage>
        <taxon>Bacteria</taxon>
        <taxon>Pseudomonadati</taxon>
        <taxon>Pseudomonadota</taxon>
        <taxon>Betaproteobacteria</taxon>
        <taxon>Burkholderiales</taxon>
        <taxon>Burkholderiaceae</taxon>
        <taxon>Burkholderia</taxon>
        <taxon>Burkholderia cepacia complex</taxon>
    </lineage>
</organism>
<dbReference type="GO" id="GO:0003677">
    <property type="term" value="F:DNA binding"/>
    <property type="evidence" value="ECO:0007669"/>
    <property type="project" value="UniProtKB-KW"/>
</dbReference>
<dbReference type="SUPFAM" id="SSF46785">
    <property type="entry name" value="Winged helix' DNA-binding domain"/>
    <property type="match status" value="1"/>
</dbReference>
<feature type="domain" description="HTH lysR-type" evidence="5">
    <location>
        <begin position="26"/>
        <end position="83"/>
    </location>
</feature>
<dbReference type="CDD" id="cd08459">
    <property type="entry name" value="PBP2_DntR_NahR_LinR_like"/>
    <property type="match status" value="1"/>
</dbReference>
<protein>
    <submittedName>
        <fullName evidence="6">Transcriptional regulator, LysR family</fullName>
    </submittedName>
</protein>
<dbReference type="SUPFAM" id="SSF53850">
    <property type="entry name" value="Periplasmic binding protein-like II"/>
    <property type="match status" value="1"/>
</dbReference>
<evidence type="ECO:0000256" key="2">
    <source>
        <dbReference type="ARBA" id="ARBA00023015"/>
    </source>
</evidence>
<dbReference type="HOGENOM" id="CLU_039613_39_0_4"/>
<accession>Q39AY8</accession>
<dbReference type="Gene3D" id="3.40.190.10">
    <property type="entry name" value="Periplasmic binding protein-like II"/>
    <property type="match status" value="2"/>
</dbReference>
<dbReference type="PATRIC" id="fig|482957.22.peg.3836"/>
<dbReference type="InterPro" id="IPR036390">
    <property type="entry name" value="WH_DNA-bd_sf"/>
</dbReference>
<sequence>MNTVIHGIYARLPTDAMEHDPDLRNIDLNLLLVFDVLYRTRSTTRAADALHLTQPSVSNALKRLRTLFDDALFVKTADGMQPTPRADAIAARVDEGLASLRTALQAGRAFDPATSTRTFRLYTSDLGQAIFMPPLVAHLRRVAPGIRIVTADPPLDAAQQMMKLGQIDLALGMFTGLHADFHQQRLFHETYVALVRNDHPMIGATLTAEQFFAADHVSYTPTAGSHAHFEAALYALSPHAGSTRHVVLQLAHSFGLERIVSSSDLIACIPSRLARELARLQDVRAVSLPFDTAPADIAQFWHERYQRDEGHQWLRTLVYDLFHDLRHSALP</sequence>
<dbReference type="InterPro" id="IPR005119">
    <property type="entry name" value="LysR_subst-bd"/>
</dbReference>
<dbReference type="KEGG" id="bur:Bcep18194_B0257"/>
<keyword evidence="3" id="KW-0238">DNA-binding</keyword>
<evidence type="ECO:0000256" key="1">
    <source>
        <dbReference type="ARBA" id="ARBA00009437"/>
    </source>
</evidence>
<evidence type="ECO:0000259" key="5">
    <source>
        <dbReference type="PROSITE" id="PS50931"/>
    </source>
</evidence>
<dbReference type="InterPro" id="IPR036388">
    <property type="entry name" value="WH-like_DNA-bd_sf"/>
</dbReference>
<dbReference type="EMBL" id="CP000152">
    <property type="protein sequence ID" value="ABB10373.1"/>
    <property type="molecule type" value="Genomic_DNA"/>
</dbReference>
<dbReference type="Proteomes" id="UP000002705">
    <property type="component" value="Chromosome 2"/>
</dbReference>
<evidence type="ECO:0000313" key="7">
    <source>
        <dbReference type="Proteomes" id="UP000002705"/>
    </source>
</evidence>
<evidence type="ECO:0000256" key="4">
    <source>
        <dbReference type="ARBA" id="ARBA00023163"/>
    </source>
</evidence>
<comment type="similarity">
    <text evidence="1">Belongs to the LysR transcriptional regulatory family.</text>
</comment>
<keyword evidence="7" id="KW-1185">Reference proteome</keyword>
<evidence type="ECO:0000313" key="6">
    <source>
        <dbReference type="EMBL" id="ABB10373.1"/>
    </source>
</evidence>
<dbReference type="AlphaFoldDB" id="Q39AY8"/>
<dbReference type="InterPro" id="IPR000847">
    <property type="entry name" value="LysR_HTH_N"/>
</dbReference>